<sequence length="59" mass="6736">MSSNWKYQVIEVKPSLMGSYKPDALQEAMDKQGRLGWELVNVIVPGPMYPALLVFKRPQ</sequence>
<evidence type="ECO:0000313" key="1">
    <source>
        <dbReference type="EMBL" id="QDH69671.1"/>
    </source>
</evidence>
<dbReference type="Proteomes" id="UP000317199">
    <property type="component" value="Chromosome"/>
</dbReference>
<dbReference type="AlphaFoldDB" id="A0A514BQM4"/>
<dbReference type="Pfam" id="PF13783">
    <property type="entry name" value="DUF4177"/>
    <property type="match status" value="1"/>
</dbReference>
<dbReference type="OrthoDB" id="9799495at2"/>
<dbReference type="InterPro" id="IPR025234">
    <property type="entry name" value="YjzH-like"/>
</dbReference>
<organism evidence="1 2">
    <name type="scientific">Marilutibacter alkalisoli</name>
    <dbReference type="NCBI Taxonomy" id="2591633"/>
    <lineage>
        <taxon>Bacteria</taxon>
        <taxon>Pseudomonadati</taxon>
        <taxon>Pseudomonadota</taxon>
        <taxon>Gammaproteobacteria</taxon>
        <taxon>Lysobacterales</taxon>
        <taxon>Lysobacteraceae</taxon>
        <taxon>Marilutibacter</taxon>
    </lineage>
</organism>
<evidence type="ECO:0000313" key="2">
    <source>
        <dbReference type="Proteomes" id="UP000317199"/>
    </source>
</evidence>
<dbReference type="KEGG" id="lyj:FKV23_05865"/>
<gene>
    <name evidence="1" type="ORF">FKV23_05865</name>
</gene>
<name>A0A514BQM4_9GAMM</name>
<protein>
    <submittedName>
        <fullName evidence="1">DUF4177 domain-containing protein</fullName>
    </submittedName>
</protein>
<proteinExistence type="predicted"/>
<accession>A0A514BQM4</accession>
<reference evidence="1 2" key="1">
    <citation type="submission" date="2019-06" db="EMBL/GenBank/DDBJ databases">
        <title>Lysobacter alkalisoli sp. nov. isolated from saline-alkali soil.</title>
        <authorList>
            <person name="Sun J.-Q."/>
            <person name="Xu L."/>
        </authorList>
    </citation>
    <scope>NUCLEOTIDE SEQUENCE [LARGE SCALE GENOMIC DNA]</scope>
    <source>
        <strain evidence="1 2">SJ-36</strain>
    </source>
</reference>
<dbReference type="RefSeq" id="WP_141623012.1">
    <property type="nucleotide sequence ID" value="NZ_CP041242.1"/>
</dbReference>
<dbReference type="EMBL" id="CP041242">
    <property type="protein sequence ID" value="QDH69671.1"/>
    <property type="molecule type" value="Genomic_DNA"/>
</dbReference>
<keyword evidence="2" id="KW-1185">Reference proteome</keyword>